<dbReference type="EMBL" id="QGKW02002005">
    <property type="protein sequence ID" value="KAF2544551.1"/>
    <property type="molecule type" value="Genomic_DNA"/>
</dbReference>
<reference evidence="1" key="1">
    <citation type="submission" date="2019-12" db="EMBL/GenBank/DDBJ databases">
        <title>Genome sequencing and annotation of Brassica cretica.</title>
        <authorList>
            <person name="Studholme D.J."/>
            <person name="Sarris P.F."/>
        </authorList>
    </citation>
    <scope>NUCLEOTIDE SEQUENCE</scope>
    <source>
        <strain evidence="1">PFS-001/15</strain>
        <tissue evidence="1">Leaf</tissue>
    </source>
</reference>
<protein>
    <submittedName>
        <fullName evidence="1">Uncharacterized protein</fullName>
    </submittedName>
</protein>
<gene>
    <name evidence="1" type="ORF">F2Q68_00030349</name>
</gene>
<comment type="caution">
    <text evidence="1">The sequence shown here is derived from an EMBL/GenBank/DDBJ whole genome shotgun (WGS) entry which is preliminary data.</text>
</comment>
<organism evidence="1 2">
    <name type="scientific">Brassica cretica</name>
    <name type="common">Mustard</name>
    <dbReference type="NCBI Taxonomy" id="69181"/>
    <lineage>
        <taxon>Eukaryota</taxon>
        <taxon>Viridiplantae</taxon>
        <taxon>Streptophyta</taxon>
        <taxon>Embryophyta</taxon>
        <taxon>Tracheophyta</taxon>
        <taxon>Spermatophyta</taxon>
        <taxon>Magnoliopsida</taxon>
        <taxon>eudicotyledons</taxon>
        <taxon>Gunneridae</taxon>
        <taxon>Pentapetalae</taxon>
        <taxon>rosids</taxon>
        <taxon>malvids</taxon>
        <taxon>Brassicales</taxon>
        <taxon>Brassicaceae</taxon>
        <taxon>Brassiceae</taxon>
        <taxon>Brassica</taxon>
    </lineage>
</organism>
<dbReference type="Proteomes" id="UP000712281">
    <property type="component" value="Unassembled WGS sequence"/>
</dbReference>
<proteinExistence type="predicted"/>
<accession>A0A8S9GES1</accession>
<dbReference type="AlphaFoldDB" id="A0A8S9GES1"/>
<name>A0A8S9GES1_BRACR</name>
<evidence type="ECO:0000313" key="1">
    <source>
        <dbReference type="EMBL" id="KAF2544551.1"/>
    </source>
</evidence>
<evidence type="ECO:0000313" key="2">
    <source>
        <dbReference type="Proteomes" id="UP000712281"/>
    </source>
</evidence>
<sequence>MDSKMISPWTLFQTQYRALLCLVVQQGCFTCLSLGGSCEFFGRRLSSKGM</sequence>